<dbReference type="EMBL" id="KQ249491">
    <property type="protein sequence ID" value="KNC71104.1"/>
    <property type="molecule type" value="Genomic_DNA"/>
</dbReference>
<dbReference type="GeneID" id="25916865"/>
<proteinExistence type="inferred from homology"/>
<dbReference type="Proteomes" id="UP000054560">
    <property type="component" value="Unassembled WGS sequence"/>
</dbReference>
<dbReference type="GO" id="GO:0005829">
    <property type="term" value="C:cytosol"/>
    <property type="evidence" value="ECO:0007669"/>
    <property type="project" value="TreeGrafter"/>
</dbReference>
<name>A0A0L0F3C5_9EUKA</name>
<gene>
    <name evidence="2" type="ORF">SARC_16361</name>
</gene>
<feature type="non-terminal residue" evidence="2">
    <location>
        <position position="69"/>
    </location>
</feature>
<accession>A0A0L0F3C5</accession>
<dbReference type="RefSeq" id="XP_014145006.1">
    <property type="nucleotide sequence ID" value="XM_014289531.1"/>
</dbReference>
<dbReference type="InterPro" id="IPR000648">
    <property type="entry name" value="Oxysterol-bd"/>
</dbReference>
<dbReference type="GO" id="GO:0032934">
    <property type="term" value="F:sterol binding"/>
    <property type="evidence" value="ECO:0007669"/>
    <property type="project" value="TreeGrafter"/>
</dbReference>
<dbReference type="AlphaFoldDB" id="A0A0L0F3C5"/>
<comment type="similarity">
    <text evidence="1">Belongs to the OSBP family.</text>
</comment>
<sequence length="69" mass="7477">MKLHLQELDEVYTITLPSAIVKGIFFGTMMVELGGTVKVENMNNGLVAEVDFKQKPMIGGQYCAISGGI</sequence>
<dbReference type="PANTHER" id="PTHR10972">
    <property type="entry name" value="OXYSTEROL-BINDING PROTEIN-RELATED"/>
    <property type="match status" value="1"/>
</dbReference>
<evidence type="ECO:0000313" key="3">
    <source>
        <dbReference type="Proteomes" id="UP000054560"/>
    </source>
</evidence>
<dbReference type="InterPro" id="IPR037239">
    <property type="entry name" value="OSBP_sf"/>
</dbReference>
<dbReference type="STRING" id="667725.A0A0L0F3C5"/>
<evidence type="ECO:0000256" key="1">
    <source>
        <dbReference type="ARBA" id="ARBA00008842"/>
    </source>
</evidence>
<dbReference type="OrthoDB" id="14833at2759"/>
<organism evidence="2 3">
    <name type="scientific">Sphaeroforma arctica JP610</name>
    <dbReference type="NCBI Taxonomy" id="667725"/>
    <lineage>
        <taxon>Eukaryota</taxon>
        <taxon>Ichthyosporea</taxon>
        <taxon>Ichthyophonida</taxon>
        <taxon>Sphaeroforma</taxon>
    </lineage>
</organism>
<dbReference type="SUPFAM" id="SSF144000">
    <property type="entry name" value="Oxysterol-binding protein-like"/>
    <property type="match status" value="1"/>
</dbReference>
<dbReference type="Pfam" id="PF01237">
    <property type="entry name" value="Oxysterol_BP"/>
    <property type="match status" value="1"/>
</dbReference>
<dbReference type="Gene3D" id="2.40.160.120">
    <property type="match status" value="1"/>
</dbReference>
<dbReference type="PANTHER" id="PTHR10972:SF102">
    <property type="entry name" value="OXYSTEROL-BINDING PROTEIN"/>
    <property type="match status" value="1"/>
</dbReference>
<keyword evidence="3" id="KW-1185">Reference proteome</keyword>
<protein>
    <submittedName>
        <fullName evidence="2">Uncharacterized protein</fullName>
    </submittedName>
</protein>
<evidence type="ECO:0000313" key="2">
    <source>
        <dbReference type="EMBL" id="KNC71104.1"/>
    </source>
</evidence>
<dbReference type="eggNOG" id="KOG2210">
    <property type="taxonomic scope" value="Eukaryota"/>
</dbReference>
<reference evidence="2 3" key="1">
    <citation type="submission" date="2011-02" db="EMBL/GenBank/DDBJ databases">
        <title>The Genome Sequence of Sphaeroforma arctica JP610.</title>
        <authorList>
            <consortium name="The Broad Institute Genome Sequencing Platform"/>
            <person name="Russ C."/>
            <person name="Cuomo C."/>
            <person name="Young S.K."/>
            <person name="Zeng Q."/>
            <person name="Gargeya S."/>
            <person name="Alvarado L."/>
            <person name="Berlin A."/>
            <person name="Chapman S.B."/>
            <person name="Chen Z."/>
            <person name="Freedman E."/>
            <person name="Gellesch M."/>
            <person name="Goldberg J."/>
            <person name="Griggs A."/>
            <person name="Gujja S."/>
            <person name="Heilman E."/>
            <person name="Heiman D."/>
            <person name="Howarth C."/>
            <person name="Mehta T."/>
            <person name="Neiman D."/>
            <person name="Pearson M."/>
            <person name="Roberts A."/>
            <person name="Saif S."/>
            <person name="Shea T."/>
            <person name="Shenoy N."/>
            <person name="Sisk P."/>
            <person name="Stolte C."/>
            <person name="Sykes S."/>
            <person name="White J."/>
            <person name="Yandava C."/>
            <person name="Burger G."/>
            <person name="Gray M.W."/>
            <person name="Holland P.W.H."/>
            <person name="King N."/>
            <person name="Lang F.B.F."/>
            <person name="Roger A.J."/>
            <person name="Ruiz-Trillo I."/>
            <person name="Haas B."/>
            <person name="Nusbaum C."/>
            <person name="Birren B."/>
        </authorList>
    </citation>
    <scope>NUCLEOTIDE SEQUENCE [LARGE SCALE GENOMIC DNA]</scope>
    <source>
        <strain evidence="2 3">JP610</strain>
    </source>
</reference>
<dbReference type="GO" id="GO:0016020">
    <property type="term" value="C:membrane"/>
    <property type="evidence" value="ECO:0007669"/>
    <property type="project" value="TreeGrafter"/>
</dbReference>